<evidence type="ECO:0000256" key="2">
    <source>
        <dbReference type="ARBA" id="ARBA00005959"/>
    </source>
</evidence>
<dbReference type="OrthoDB" id="9811425at2"/>
<feature type="binding site" evidence="9">
    <location>
        <position position="188"/>
    </location>
    <ligand>
        <name>substrate</name>
    </ligand>
</feature>
<dbReference type="GO" id="GO:0050577">
    <property type="term" value="F:GDP-L-fucose synthase activity"/>
    <property type="evidence" value="ECO:0007669"/>
    <property type="project" value="UniProtKB-UniRule"/>
</dbReference>
<feature type="binding site" evidence="9">
    <location>
        <position position="141"/>
    </location>
    <ligand>
        <name>NADP(+)</name>
        <dbReference type="ChEBI" id="CHEBI:58349"/>
    </ligand>
</feature>
<proteinExistence type="inferred from homology"/>
<feature type="site" description="Important for catalytic activity" evidence="9">
    <location>
        <position position="108"/>
    </location>
</feature>
<comment type="function">
    <text evidence="9">Catalyzes the two-step NADP-dependent conversion of GDP-4-dehydro-6-deoxy-D-mannose to GDP-fucose, involving an epimerase and a reductase reaction.</text>
</comment>
<dbReference type="RefSeq" id="WP_089834485.1">
    <property type="nucleotide sequence ID" value="NZ_FNBN01000004.1"/>
</dbReference>
<dbReference type="PANTHER" id="PTHR43238:SF1">
    <property type="entry name" value="GDP-L-FUCOSE SYNTHASE"/>
    <property type="match status" value="1"/>
</dbReference>
<gene>
    <name evidence="9" type="primary">fcl</name>
    <name evidence="11" type="ORF">SAMN04488121_104314</name>
</gene>
<dbReference type="SUPFAM" id="SSF51735">
    <property type="entry name" value="NAD(P)-binding Rossmann-fold domains"/>
    <property type="match status" value="1"/>
</dbReference>
<organism evidence="11 12">
    <name type="scientific">Chitinophaga filiformis</name>
    <name type="common">Myxococcus filiformis</name>
    <name type="synonym">Flexibacter filiformis</name>
    <dbReference type="NCBI Taxonomy" id="104663"/>
    <lineage>
        <taxon>Bacteria</taxon>
        <taxon>Pseudomonadati</taxon>
        <taxon>Bacteroidota</taxon>
        <taxon>Chitinophagia</taxon>
        <taxon>Chitinophagales</taxon>
        <taxon>Chitinophagaceae</taxon>
        <taxon>Chitinophaga</taxon>
    </lineage>
</organism>
<dbReference type="STRING" id="104663.SAMN04488121_104314"/>
<feature type="site" description="Important for catalytic activity" evidence="9">
    <location>
        <position position="110"/>
    </location>
</feature>
<feature type="binding site" evidence="9">
    <location>
        <begin position="164"/>
        <end position="167"/>
    </location>
    <ligand>
        <name>NADP(+)</name>
        <dbReference type="ChEBI" id="CHEBI:58349"/>
    </ligand>
</feature>
<comment type="catalytic activity">
    <reaction evidence="8 9">
        <text>GDP-beta-L-fucose + NADP(+) = GDP-4-dehydro-alpha-D-rhamnose + NADPH + H(+)</text>
        <dbReference type="Rhea" id="RHEA:18885"/>
        <dbReference type="ChEBI" id="CHEBI:15378"/>
        <dbReference type="ChEBI" id="CHEBI:57273"/>
        <dbReference type="ChEBI" id="CHEBI:57783"/>
        <dbReference type="ChEBI" id="CHEBI:57964"/>
        <dbReference type="ChEBI" id="CHEBI:58349"/>
        <dbReference type="EC" id="1.1.1.271"/>
    </reaction>
</comment>
<feature type="binding site" evidence="9">
    <location>
        <begin position="106"/>
        <end position="109"/>
    </location>
    <ligand>
        <name>NADP(+)</name>
        <dbReference type="ChEBI" id="CHEBI:58349"/>
    </ligand>
</feature>
<dbReference type="PANTHER" id="PTHR43238">
    <property type="entry name" value="GDP-L-FUCOSE SYNTHASE"/>
    <property type="match status" value="1"/>
</dbReference>
<dbReference type="InterPro" id="IPR001509">
    <property type="entry name" value="Epimerase_deHydtase"/>
</dbReference>
<dbReference type="CDD" id="cd05239">
    <property type="entry name" value="GDP_FS_SDR_e"/>
    <property type="match status" value="1"/>
</dbReference>
<evidence type="ECO:0000313" key="11">
    <source>
        <dbReference type="EMBL" id="SDG45059.1"/>
    </source>
</evidence>
<comment type="pathway">
    <text evidence="1 9">Nucleotide-sugar biosynthesis; GDP-L-fucose biosynthesis via de novo pathway; GDP-L-fucose from GDP-alpha-D-mannose: step 2/2.</text>
</comment>
<dbReference type="UniPathway" id="UPA00128">
    <property type="reaction ID" value="UER00191"/>
</dbReference>
<keyword evidence="6 9" id="KW-0413">Isomerase</keyword>
<dbReference type="FunFam" id="3.40.50.720:FF:000101">
    <property type="entry name" value="GDP-L-fucose synthase"/>
    <property type="match status" value="1"/>
</dbReference>
<dbReference type="Proteomes" id="UP000199045">
    <property type="component" value="Unassembled WGS sequence"/>
</dbReference>
<dbReference type="Gene3D" id="3.90.25.10">
    <property type="entry name" value="UDP-galactose 4-epimerase, domain 1"/>
    <property type="match status" value="1"/>
</dbReference>
<dbReference type="AlphaFoldDB" id="A0A1G7UDC1"/>
<dbReference type="EC" id="1.1.1.271" evidence="3 9"/>
<dbReference type="HAMAP" id="MF_00956">
    <property type="entry name" value="GDP_fucose_synth"/>
    <property type="match status" value="1"/>
</dbReference>
<keyword evidence="7 9" id="KW-0511">Multifunctional enzyme</keyword>
<dbReference type="GO" id="GO:0016853">
    <property type="term" value="F:isomerase activity"/>
    <property type="evidence" value="ECO:0007669"/>
    <property type="project" value="UniProtKB-KW"/>
</dbReference>
<evidence type="ECO:0000256" key="3">
    <source>
        <dbReference type="ARBA" id="ARBA00012371"/>
    </source>
</evidence>
<evidence type="ECO:0000259" key="10">
    <source>
        <dbReference type="Pfam" id="PF01370"/>
    </source>
</evidence>
<evidence type="ECO:0000313" key="12">
    <source>
        <dbReference type="Proteomes" id="UP000199045"/>
    </source>
</evidence>
<dbReference type="GO" id="GO:0042351">
    <property type="term" value="P:'de novo' GDP-L-fucose biosynthetic process"/>
    <property type="evidence" value="ECO:0007669"/>
    <property type="project" value="UniProtKB-UniRule"/>
</dbReference>
<evidence type="ECO:0000256" key="1">
    <source>
        <dbReference type="ARBA" id="ARBA00004883"/>
    </source>
</evidence>
<evidence type="ECO:0000256" key="8">
    <source>
        <dbReference type="ARBA" id="ARBA00051935"/>
    </source>
</evidence>
<evidence type="ECO:0000256" key="4">
    <source>
        <dbReference type="ARBA" id="ARBA00022857"/>
    </source>
</evidence>
<accession>A0A1G7UDC1</accession>
<feature type="binding site" evidence="9">
    <location>
        <position position="270"/>
    </location>
    <ligand>
        <name>substrate</name>
    </ligand>
</feature>
<feature type="binding site" evidence="9">
    <location>
        <position position="203"/>
    </location>
    <ligand>
        <name>substrate</name>
    </ligand>
</feature>
<protein>
    <recommendedName>
        <fullName evidence="3 9">GDP-L-fucose synthase</fullName>
        <ecNumber evidence="3 9">1.1.1.271</ecNumber>
    </recommendedName>
    <alternativeName>
        <fullName evidence="9">GDP-4-keto-6-deoxy-D-mannose-3,5-epimerase-4-reductase</fullName>
    </alternativeName>
</protein>
<evidence type="ECO:0000256" key="6">
    <source>
        <dbReference type="ARBA" id="ARBA00023235"/>
    </source>
</evidence>
<evidence type="ECO:0000256" key="5">
    <source>
        <dbReference type="ARBA" id="ARBA00023002"/>
    </source>
</evidence>
<dbReference type="GO" id="GO:0070401">
    <property type="term" value="F:NADP+ binding"/>
    <property type="evidence" value="ECO:0007669"/>
    <property type="project" value="UniProtKB-UniRule"/>
</dbReference>
<feature type="binding site" evidence="9">
    <location>
        <begin position="11"/>
        <end position="17"/>
    </location>
    <ligand>
        <name>NADP(+)</name>
        <dbReference type="ChEBI" id="CHEBI:58349"/>
    </ligand>
</feature>
<evidence type="ECO:0000256" key="7">
    <source>
        <dbReference type="ARBA" id="ARBA00023268"/>
    </source>
</evidence>
<dbReference type="InterPro" id="IPR036291">
    <property type="entry name" value="NAD(P)-bd_dom_sf"/>
</dbReference>
<dbReference type="Gene3D" id="3.40.50.720">
    <property type="entry name" value="NAD(P)-binding Rossmann-like Domain"/>
    <property type="match status" value="1"/>
</dbReference>
<name>A0A1G7UDC1_CHIFI</name>
<feature type="binding site" evidence="9">
    <location>
        <position position="180"/>
    </location>
    <ligand>
        <name>NADP(+)</name>
        <dbReference type="ChEBI" id="CHEBI:58349"/>
    </ligand>
</feature>
<feature type="binding site" evidence="9">
    <location>
        <position position="210"/>
    </location>
    <ligand>
        <name>substrate</name>
    </ligand>
</feature>
<reference evidence="11 12" key="1">
    <citation type="submission" date="2016-10" db="EMBL/GenBank/DDBJ databases">
        <authorList>
            <person name="de Groot N.N."/>
        </authorList>
    </citation>
    <scope>NUCLEOTIDE SEQUENCE [LARGE SCALE GENOMIC DNA]</scope>
    <source>
        <strain evidence="11 12">DSM 527</strain>
    </source>
</reference>
<dbReference type="Pfam" id="PF01370">
    <property type="entry name" value="Epimerase"/>
    <property type="match status" value="1"/>
</dbReference>
<dbReference type="EMBL" id="FNBN01000004">
    <property type="protein sequence ID" value="SDG45059.1"/>
    <property type="molecule type" value="Genomic_DNA"/>
</dbReference>
<dbReference type="InterPro" id="IPR028614">
    <property type="entry name" value="GDP_fucose/colitose_synth"/>
</dbReference>
<feature type="domain" description="NAD-dependent epimerase/dehydratase" evidence="10">
    <location>
        <begin position="7"/>
        <end position="238"/>
    </location>
</feature>
<feature type="active site" description="Proton donor/acceptor" evidence="9">
    <location>
        <position position="137"/>
    </location>
</feature>
<sequence>MKQTDKIYVAGHRGMVGSAIVRRLQKDGFNNIVTRTSIELDLRNQEATAAFFAEERPDYVFLAAAKVGGIVANNTFRAEFIYENIMIQNNVIHHAYLNNVKKLMFLGSSCIYPKLAPQPLKEEYLLTGLLEPTNEPYAIAKIAGIKMCDAYRAQYGCNFVSVMPTNLYGPNDNCDLKNSHVLPALLRKFHEAKKNNAAEVVVWGTGTPLREFLHADDMADACFYLMQHYNEEGLVNIGVGEDISIKDLALLVKKITGYEGELVFDTTKPDGTPRKLMDVSKLHGFGWKASIGLEEGIASVYADIKDRVF</sequence>
<keyword evidence="5 9" id="KW-0560">Oxidoreductase</keyword>
<comment type="similarity">
    <text evidence="2 9">Belongs to the NAD(P)-dependent epimerase/dehydratase family. Fucose synthase subfamily.</text>
</comment>
<evidence type="ECO:0000256" key="9">
    <source>
        <dbReference type="HAMAP-Rule" id="MF_00956"/>
    </source>
</evidence>
<keyword evidence="4 9" id="KW-0521">NADP</keyword>